<evidence type="ECO:0000256" key="2">
    <source>
        <dbReference type="ARBA" id="ARBA00005170"/>
    </source>
</evidence>
<evidence type="ECO:0000256" key="8">
    <source>
        <dbReference type="ARBA" id="ARBA00023239"/>
    </source>
</evidence>
<dbReference type="UniPathway" id="UPA00626">
    <property type="reaction ID" value="UER00678"/>
</dbReference>
<dbReference type="Gene3D" id="3.30.1330.80">
    <property type="entry name" value="Hypothetical protein, similar to alpha- acetolactate decarboxylase, domain 2"/>
    <property type="match status" value="2"/>
</dbReference>
<dbReference type="AlphaFoldDB" id="A0A5D9A0I5"/>
<dbReference type="GO" id="GO:0047605">
    <property type="term" value="F:acetolactate decarboxylase activity"/>
    <property type="evidence" value="ECO:0007669"/>
    <property type="project" value="UniProtKB-UniRule"/>
</dbReference>
<dbReference type="PANTHER" id="PTHR35524:SF1">
    <property type="entry name" value="ALPHA-ACETOLACTATE DECARBOXYLASE"/>
    <property type="match status" value="1"/>
</dbReference>
<dbReference type="EMBL" id="VTRU01000001">
    <property type="protein sequence ID" value="TZG00348.1"/>
    <property type="molecule type" value="Genomic_DNA"/>
</dbReference>
<evidence type="ECO:0000256" key="6">
    <source>
        <dbReference type="ARBA" id="ARBA00022793"/>
    </source>
</evidence>
<dbReference type="RefSeq" id="WP_149387342.1">
    <property type="nucleotide sequence ID" value="NZ_VTRU01000001.1"/>
</dbReference>
<dbReference type="Proteomes" id="UP000323884">
    <property type="component" value="Unassembled WGS sequence"/>
</dbReference>
<proteinExistence type="inferred from homology"/>
<comment type="caution">
    <text evidence="10">The sequence shown here is derived from an EMBL/GenBank/DDBJ whole genome shotgun (WGS) entry which is preliminary data.</text>
</comment>
<evidence type="ECO:0000256" key="3">
    <source>
        <dbReference type="ARBA" id="ARBA00007106"/>
    </source>
</evidence>
<dbReference type="SUPFAM" id="SSF117856">
    <property type="entry name" value="AF0104/ALDC/Ptd012-like"/>
    <property type="match status" value="1"/>
</dbReference>
<accession>A0A5D9A0I5</accession>
<keyword evidence="8 9" id="KW-0456">Lyase</keyword>
<gene>
    <name evidence="10" type="primary">budA</name>
    <name evidence="10" type="ORF">FW781_01965</name>
</gene>
<dbReference type="NCBIfam" id="TIGR01252">
    <property type="entry name" value="acetolac_decarb"/>
    <property type="match status" value="1"/>
</dbReference>
<keyword evidence="10" id="KW-0614">Plasmid</keyword>
<dbReference type="InterPro" id="IPR005128">
    <property type="entry name" value="Acetolactate_a_deCO2ase"/>
</dbReference>
<evidence type="ECO:0000256" key="7">
    <source>
        <dbReference type="ARBA" id="ARBA00023061"/>
    </source>
</evidence>
<dbReference type="PIRSF" id="PIRSF001332">
    <property type="entry name" value="Acetolac_decarb"/>
    <property type="match status" value="1"/>
</dbReference>
<reference evidence="10 11" key="1">
    <citation type="submission" date="2019-08" db="EMBL/GenBank/DDBJ databases">
        <title>Draft genome sequence of Chryseobacterium sp. Gsoil 183.</title>
        <authorList>
            <person name="Im W.-T."/>
        </authorList>
    </citation>
    <scope>NUCLEOTIDE SEQUENCE [LARGE SCALE GENOMIC DNA]</scope>
    <source>
        <strain evidence="10 11">Gsoil 183</strain>
        <plasmid evidence="10">unnamed1</plasmid>
    </source>
</reference>
<dbReference type="PANTHER" id="PTHR35524">
    <property type="entry name" value="ALPHA-ACETOLACTATE DECARBOXYLASE"/>
    <property type="match status" value="1"/>
</dbReference>
<dbReference type="Pfam" id="PF03306">
    <property type="entry name" value="AAL_decarboxy"/>
    <property type="match status" value="1"/>
</dbReference>
<evidence type="ECO:0000256" key="5">
    <source>
        <dbReference type="ARBA" id="ARBA00020164"/>
    </source>
</evidence>
<evidence type="ECO:0000256" key="1">
    <source>
        <dbReference type="ARBA" id="ARBA00001784"/>
    </source>
</evidence>
<comment type="catalytic activity">
    <reaction evidence="1 9">
        <text>(2S)-2-acetolactate + H(+) = (R)-acetoin + CO2</text>
        <dbReference type="Rhea" id="RHEA:21580"/>
        <dbReference type="ChEBI" id="CHEBI:15378"/>
        <dbReference type="ChEBI" id="CHEBI:15686"/>
        <dbReference type="ChEBI" id="CHEBI:16526"/>
        <dbReference type="ChEBI" id="CHEBI:58476"/>
        <dbReference type="EC" id="4.1.1.5"/>
    </reaction>
</comment>
<keyword evidence="7 9" id="KW-0005">Acetoin biosynthesis</keyword>
<keyword evidence="6 9" id="KW-0210">Decarboxylase</keyword>
<dbReference type="OrthoDB" id="8612680at2"/>
<dbReference type="CDD" id="cd17299">
    <property type="entry name" value="acetolactate_decarboxylase"/>
    <property type="match status" value="1"/>
</dbReference>
<protein>
    <recommendedName>
        <fullName evidence="5 9">Alpha-acetolactate decarboxylase</fullName>
        <ecNumber evidence="4 9">4.1.1.5</ecNumber>
    </recommendedName>
</protein>
<geneLocation type="plasmid" evidence="10">
    <name>unnamed1</name>
</geneLocation>
<name>A0A5D9A0I5_9FLAO</name>
<evidence type="ECO:0000256" key="9">
    <source>
        <dbReference type="PIRNR" id="PIRNR001332"/>
    </source>
</evidence>
<dbReference type="EC" id="4.1.1.5" evidence="4 9"/>
<keyword evidence="11" id="KW-1185">Reference proteome</keyword>
<comment type="similarity">
    <text evidence="3 9">Belongs to the alpha-acetolactate decarboxylase family.</text>
</comment>
<organism evidence="10 11">
    <name type="scientific">Chryseobacterium panacisoli</name>
    <dbReference type="NCBI Taxonomy" id="1807141"/>
    <lineage>
        <taxon>Bacteria</taxon>
        <taxon>Pseudomonadati</taxon>
        <taxon>Bacteroidota</taxon>
        <taxon>Flavobacteriia</taxon>
        <taxon>Flavobacteriales</taxon>
        <taxon>Weeksellaceae</taxon>
        <taxon>Chryseobacterium group</taxon>
        <taxon>Chryseobacterium</taxon>
    </lineage>
</organism>
<evidence type="ECO:0000256" key="4">
    <source>
        <dbReference type="ARBA" id="ARBA00013204"/>
    </source>
</evidence>
<sequence length="247" mass="27979">MIPDNKKDSIVYNRLYQYGIADAFVGGLYKGTLSLKDLKSKGNFGLGAPDMLDGELTIMDGKVYQTKATGITVEPEDGFKTALSFVTFFSPETTLFIEKKADRASVLQQISKKLLNKNSIYAVKVTGKFNLVKTRAFPPVENEPFPTLTSIFDKQKIFEFTHTEGVMIGYYIPEYLNGINVKDFHFHFLSTDRKQGGHILDFIGENLKIELAELDGFELEIPKDKDFQNFQFNTKDNEALKRVEQGK</sequence>
<evidence type="ECO:0000313" key="10">
    <source>
        <dbReference type="EMBL" id="TZG00348.1"/>
    </source>
</evidence>
<evidence type="ECO:0000313" key="11">
    <source>
        <dbReference type="Proteomes" id="UP000323884"/>
    </source>
</evidence>
<comment type="pathway">
    <text evidence="2 9">Polyol metabolism; (R,R)-butane-2,3-diol biosynthesis; (R,R)-butane-2,3-diol from pyruvate: step 2/3.</text>
</comment>
<dbReference type="GO" id="GO:0045151">
    <property type="term" value="P:acetoin biosynthetic process"/>
    <property type="evidence" value="ECO:0007669"/>
    <property type="project" value="UniProtKB-UniRule"/>
</dbReference>